<dbReference type="PROSITE" id="PS00194">
    <property type="entry name" value="THIOREDOXIN_1"/>
    <property type="match status" value="1"/>
</dbReference>
<feature type="domain" description="Thioredoxin" evidence="8">
    <location>
        <begin position="14"/>
        <end position="153"/>
    </location>
</feature>
<evidence type="ECO:0000256" key="3">
    <source>
        <dbReference type="ARBA" id="ARBA00013831"/>
    </source>
</evidence>
<keyword evidence="7" id="KW-0676">Redox-active center</keyword>
<dbReference type="InterPro" id="IPR023205">
    <property type="entry name" value="DsbA/DsbL"/>
</dbReference>
<dbReference type="EMBL" id="UOFP01000285">
    <property type="protein sequence ID" value="VAW89674.1"/>
    <property type="molecule type" value="Genomic_DNA"/>
</dbReference>
<dbReference type="GO" id="GO:0042597">
    <property type="term" value="C:periplasmic space"/>
    <property type="evidence" value="ECO:0007669"/>
    <property type="project" value="UniProtKB-SubCell"/>
</dbReference>
<dbReference type="PANTHER" id="PTHR35891:SF2">
    <property type="entry name" value="THIOL:DISULFIDE INTERCHANGE PROTEIN DSBA"/>
    <property type="match status" value="1"/>
</dbReference>
<keyword evidence="6" id="KW-1015">Disulfide bond</keyword>
<dbReference type="CDD" id="cd03019">
    <property type="entry name" value="DsbA_DsbA"/>
    <property type="match status" value="1"/>
</dbReference>
<organism evidence="9">
    <name type="scientific">hydrothermal vent metagenome</name>
    <dbReference type="NCBI Taxonomy" id="652676"/>
    <lineage>
        <taxon>unclassified sequences</taxon>
        <taxon>metagenomes</taxon>
        <taxon>ecological metagenomes</taxon>
    </lineage>
</organism>
<reference evidence="9" key="1">
    <citation type="submission" date="2018-06" db="EMBL/GenBank/DDBJ databases">
        <authorList>
            <person name="Zhirakovskaya E."/>
        </authorList>
    </citation>
    <scope>NUCLEOTIDE SEQUENCE</scope>
</reference>
<evidence type="ECO:0000256" key="4">
    <source>
        <dbReference type="ARBA" id="ARBA00022729"/>
    </source>
</evidence>
<dbReference type="SUPFAM" id="SSF52833">
    <property type="entry name" value="Thioredoxin-like"/>
    <property type="match status" value="1"/>
</dbReference>
<gene>
    <name evidence="9" type="ORF">MNBD_GAMMA18-1658</name>
</gene>
<evidence type="ECO:0000256" key="5">
    <source>
        <dbReference type="ARBA" id="ARBA00022764"/>
    </source>
</evidence>
<dbReference type="PIRSF" id="PIRSF001488">
    <property type="entry name" value="Tdi_protein"/>
    <property type="match status" value="1"/>
</dbReference>
<accession>A0A3B1A7I5</accession>
<protein>
    <recommendedName>
        <fullName evidence="3">Thiol:disulfide interchange protein DsbA</fullName>
    </recommendedName>
</protein>
<evidence type="ECO:0000256" key="1">
    <source>
        <dbReference type="ARBA" id="ARBA00004418"/>
    </source>
</evidence>
<evidence type="ECO:0000256" key="6">
    <source>
        <dbReference type="ARBA" id="ARBA00023157"/>
    </source>
</evidence>
<dbReference type="Gene3D" id="3.40.30.10">
    <property type="entry name" value="Glutaredoxin"/>
    <property type="match status" value="1"/>
</dbReference>
<dbReference type="Pfam" id="PF01323">
    <property type="entry name" value="DSBA"/>
    <property type="match status" value="1"/>
</dbReference>
<dbReference type="AlphaFoldDB" id="A0A3B1A7I5"/>
<name>A0A3B1A7I5_9ZZZZ</name>
<evidence type="ECO:0000256" key="2">
    <source>
        <dbReference type="ARBA" id="ARBA00005791"/>
    </source>
</evidence>
<dbReference type="InterPro" id="IPR017937">
    <property type="entry name" value="Thioredoxin_CS"/>
</dbReference>
<dbReference type="InterPro" id="IPR036249">
    <property type="entry name" value="Thioredoxin-like_sf"/>
</dbReference>
<dbReference type="InterPro" id="IPR013766">
    <property type="entry name" value="Thioredoxin_domain"/>
</dbReference>
<keyword evidence="4" id="KW-0732">Signal</keyword>
<keyword evidence="5" id="KW-0574">Periplasm</keyword>
<evidence type="ECO:0000259" key="8">
    <source>
        <dbReference type="PROSITE" id="PS51352"/>
    </source>
</evidence>
<dbReference type="InterPro" id="IPR001853">
    <property type="entry name" value="DSBA-like_thioredoxin_dom"/>
</dbReference>
<evidence type="ECO:0000256" key="7">
    <source>
        <dbReference type="ARBA" id="ARBA00023284"/>
    </source>
</evidence>
<comment type="similarity">
    <text evidence="2">Belongs to the thioredoxin family. DsbA subfamily.</text>
</comment>
<comment type="subcellular location">
    <subcellularLocation>
        <location evidence="1">Periplasm</location>
    </subcellularLocation>
</comment>
<evidence type="ECO:0000313" key="9">
    <source>
        <dbReference type="EMBL" id="VAW89674.1"/>
    </source>
</evidence>
<dbReference type="PANTHER" id="PTHR35891">
    <property type="entry name" value="THIOL:DISULFIDE INTERCHANGE PROTEIN DSBA"/>
    <property type="match status" value="1"/>
</dbReference>
<proteinExistence type="inferred from homology"/>
<sequence length="208" mass="23818">MQLFSIIFISLLLAFSSSSAISAPFEEDVDYERIDQPQPTKSKNKIEVIEFFWYGCPHCNNFDPYLQRWKKGLASDVEVVLIPAIFRPEWEIHARAFYTAQVLKVLDKIHPAMFNAIHDRGVPMSNEAQIMKLFIDNGVSERNFKRIFNSFAVESKVRKAKTVHTNYGVRSVPNMVINGTYRTNAGLAGNNVNVLKVADYLISQERKK</sequence>
<dbReference type="PROSITE" id="PS51352">
    <property type="entry name" value="THIOREDOXIN_2"/>
    <property type="match status" value="1"/>
</dbReference>
<dbReference type="InterPro" id="IPR050824">
    <property type="entry name" value="Thiol_disulfide_DsbA"/>
</dbReference>
<dbReference type="GO" id="GO:0016491">
    <property type="term" value="F:oxidoreductase activity"/>
    <property type="evidence" value="ECO:0007669"/>
    <property type="project" value="InterPro"/>
</dbReference>